<reference evidence="2" key="1">
    <citation type="submission" date="2018-02" db="EMBL/GenBank/DDBJ databases">
        <authorList>
            <person name="Cohen D.B."/>
            <person name="Kent A.D."/>
        </authorList>
    </citation>
    <scope>NUCLEOTIDE SEQUENCE</scope>
</reference>
<sequence>MRKTAGAQALVSPVPKTAEDSQSVGPMRSESKLTEKDVVCLLLAEPILCLILLKRRKTAANHPLQRDKSNQPTIFKLLKTLQLIPALHFIGSHDSWYCSRSRFLHNSSKITGSNQNAWEVKKYYREPTTTFIPVPKGTQGVAPTAQTREEATLLMLTRLEECGLVEGSQFRDLGGHGLLSLSLLGGSMMGSWVPRHMRHA</sequence>
<organism evidence="2">
    <name type="scientific">Fagus sylvatica</name>
    <name type="common">Beechnut</name>
    <dbReference type="NCBI Taxonomy" id="28930"/>
    <lineage>
        <taxon>Eukaryota</taxon>
        <taxon>Viridiplantae</taxon>
        <taxon>Streptophyta</taxon>
        <taxon>Embryophyta</taxon>
        <taxon>Tracheophyta</taxon>
        <taxon>Spermatophyta</taxon>
        <taxon>Magnoliopsida</taxon>
        <taxon>eudicotyledons</taxon>
        <taxon>Gunneridae</taxon>
        <taxon>Pentapetalae</taxon>
        <taxon>rosids</taxon>
        <taxon>fabids</taxon>
        <taxon>Fagales</taxon>
        <taxon>Fagaceae</taxon>
        <taxon>Fagus</taxon>
    </lineage>
</organism>
<evidence type="ECO:0000313" key="2">
    <source>
        <dbReference type="EMBL" id="SPD25057.1"/>
    </source>
</evidence>
<name>A0A2N9IH15_FAGSY</name>
<feature type="region of interest" description="Disordered" evidence="1">
    <location>
        <begin position="1"/>
        <end position="29"/>
    </location>
</feature>
<dbReference type="EMBL" id="OIVN01006090">
    <property type="protein sequence ID" value="SPD25057.1"/>
    <property type="molecule type" value="Genomic_DNA"/>
</dbReference>
<proteinExistence type="predicted"/>
<gene>
    <name evidence="2" type="ORF">FSB_LOCUS52939</name>
</gene>
<protein>
    <submittedName>
        <fullName evidence="2">Uncharacterized protein</fullName>
    </submittedName>
</protein>
<evidence type="ECO:0000256" key="1">
    <source>
        <dbReference type="SAM" id="MobiDB-lite"/>
    </source>
</evidence>
<dbReference type="AlphaFoldDB" id="A0A2N9IH15"/>
<accession>A0A2N9IH15</accession>